<keyword evidence="2" id="KW-0812">Transmembrane</keyword>
<evidence type="ECO:0000313" key="7">
    <source>
        <dbReference type="EMBL" id="SHO49124.1"/>
    </source>
</evidence>
<feature type="domain" description="GGDEF" evidence="6">
    <location>
        <begin position="501"/>
        <end position="634"/>
    </location>
</feature>
<dbReference type="Gene3D" id="3.30.70.270">
    <property type="match status" value="1"/>
</dbReference>
<dbReference type="SMART" id="SM00052">
    <property type="entry name" value="EAL"/>
    <property type="match status" value="1"/>
</dbReference>
<feature type="domain" description="EAL" evidence="5">
    <location>
        <begin position="643"/>
        <end position="897"/>
    </location>
</feature>
<dbReference type="InterPro" id="IPR000700">
    <property type="entry name" value="PAS-assoc_C"/>
</dbReference>
<feature type="chain" id="PRO_5012997781" evidence="3">
    <location>
        <begin position="33"/>
        <end position="901"/>
    </location>
</feature>
<dbReference type="FunFam" id="3.20.20.450:FF:000001">
    <property type="entry name" value="Cyclic di-GMP phosphodiesterase yahA"/>
    <property type="match status" value="1"/>
</dbReference>
<dbReference type="AlphaFoldDB" id="A0A1M7Y907"/>
<dbReference type="NCBIfam" id="TIGR00229">
    <property type="entry name" value="sensory_box"/>
    <property type="match status" value="1"/>
</dbReference>
<dbReference type="CDD" id="cd01948">
    <property type="entry name" value="EAL"/>
    <property type="match status" value="1"/>
</dbReference>
<dbReference type="InterPro" id="IPR001638">
    <property type="entry name" value="Solute-binding_3/MltF_N"/>
</dbReference>
<proteinExistence type="predicted"/>
<dbReference type="NCBIfam" id="TIGR00254">
    <property type="entry name" value="GGDEF"/>
    <property type="match status" value="1"/>
</dbReference>
<dbReference type="SUPFAM" id="SSF55785">
    <property type="entry name" value="PYP-like sensor domain (PAS domain)"/>
    <property type="match status" value="1"/>
</dbReference>
<dbReference type="PANTHER" id="PTHR44757">
    <property type="entry name" value="DIGUANYLATE CYCLASE DGCP"/>
    <property type="match status" value="1"/>
</dbReference>
<keyword evidence="3" id="KW-0732">Signal</keyword>
<dbReference type="InterPro" id="IPR035919">
    <property type="entry name" value="EAL_sf"/>
</dbReference>
<dbReference type="PROSITE" id="PS50113">
    <property type="entry name" value="PAC"/>
    <property type="match status" value="1"/>
</dbReference>
<accession>A0A1M7Y907</accession>
<evidence type="ECO:0000259" key="6">
    <source>
        <dbReference type="PROSITE" id="PS50887"/>
    </source>
</evidence>
<dbReference type="STRING" id="1121345.SAMN02745217_02137"/>
<sequence length="901" mass="104260">MEFRIKVFTRKIVCCLFCIVFAGAVFQYPAYAADSSKVVYQVDEDYPPLTYTNGNYIYGFDPDLTNLIFNTADYKVEHSYDKWELVYKRLVEGEIDTAGIIAVTEARKKEVLYTDNIFNSSISVYTRAGYRDISLKDLKTLKVGVGKGYYSEGVLKEKVGSTNYGAYEDLSEAITDLESGKLDAIFENEQLIDTLLISLKMKGSIVSKLEHLYPREYAYAVSKNRPDLVEYMNKRIRQLKRSGVFEAVYTKYYYTHSDYYKRNLLIKIIVIVAVAVTTVTALILLLRFYITLLKKRLAVNYNKLSIANDELTATHEELQAQFEEIQAQYEEIEASKIALEKSEERYRLVAEGANDGLWDWDLTTDTVFLSEKWAKRMGYQEPDIHDFLSKWAQDILKEDQDKIREYYQTCEQENSQNFDVEYRLLTNQNQLIWILLKAKVLRDAEGKAIRMAGSITDITDTKEHEEKIFRLAYYDFLTNIPNRIMLNDKLERILKERNQNVYTALYYIDLDNFKHINDTLGHDYGDVLLKLVAKELETLRVNDYSVYRAGGDEFVALIENITARDEIVLWADRIHSLICHHWMLGDCEVYVSASIGVTVIPDDGQEYQKILRNADTAMYTAKEAGRSNYKFFSEEMLSEVTIRTEMEADLRKALERGEFRLYYQPCIRMSDGKVIGMEALIRWFHQKKGLISPAEFIPIAEETGLIKQIGRWVLEEACRQSRTWQEQGPYGIPIAVNVSKIQLEDEDFVTDLASLLEVAGIDPRYLQIEITESCIIKSIEVSVEKLREIRKMGIHILLDDFGTGYSSLYYLQNLPIDVVKIDKSFVDSIAVKARNTLIIDDIISIAHKSEMTVIAEGVETEDQFNYLMDEDCDAMQGYYRCKPLPREEVEKWISHYLKGNL</sequence>
<dbReference type="Pfam" id="PF00563">
    <property type="entry name" value="EAL"/>
    <property type="match status" value="1"/>
</dbReference>
<feature type="transmembrane region" description="Helical" evidence="2">
    <location>
        <begin position="264"/>
        <end position="286"/>
    </location>
</feature>
<reference evidence="7 8" key="1">
    <citation type="submission" date="2016-12" db="EMBL/GenBank/DDBJ databases">
        <authorList>
            <person name="Song W.-J."/>
            <person name="Kurnit D.M."/>
        </authorList>
    </citation>
    <scope>NUCLEOTIDE SEQUENCE [LARGE SCALE GENOMIC DNA]</scope>
    <source>
        <strain evidence="7 8">DSM 12503</strain>
    </source>
</reference>
<keyword evidence="1" id="KW-0175">Coiled coil</keyword>
<evidence type="ECO:0000259" key="5">
    <source>
        <dbReference type="PROSITE" id="PS50883"/>
    </source>
</evidence>
<dbReference type="EMBL" id="FRFD01000006">
    <property type="protein sequence ID" value="SHO49124.1"/>
    <property type="molecule type" value="Genomic_DNA"/>
</dbReference>
<dbReference type="InterPro" id="IPR035965">
    <property type="entry name" value="PAS-like_dom_sf"/>
</dbReference>
<dbReference type="PROSITE" id="PS50883">
    <property type="entry name" value="EAL"/>
    <property type="match status" value="1"/>
</dbReference>
<dbReference type="Pfam" id="PF00497">
    <property type="entry name" value="SBP_bac_3"/>
    <property type="match status" value="1"/>
</dbReference>
<dbReference type="Gene3D" id="3.40.190.10">
    <property type="entry name" value="Periplasmic binding protein-like II"/>
    <property type="match status" value="2"/>
</dbReference>
<keyword evidence="2" id="KW-0472">Membrane</keyword>
<dbReference type="SUPFAM" id="SSF141868">
    <property type="entry name" value="EAL domain-like"/>
    <property type="match status" value="1"/>
</dbReference>
<dbReference type="SMART" id="SM00267">
    <property type="entry name" value="GGDEF"/>
    <property type="match status" value="1"/>
</dbReference>
<evidence type="ECO:0000259" key="4">
    <source>
        <dbReference type="PROSITE" id="PS50113"/>
    </source>
</evidence>
<dbReference type="PROSITE" id="PS50887">
    <property type="entry name" value="GGDEF"/>
    <property type="match status" value="1"/>
</dbReference>
<evidence type="ECO:0000256" key="2">
    <source>
        <dbReference type="SAM" id="Phobius"/>
    </source>
</evidence>
<dbReference type="InterPro" id="IPR029787">
    <property type="entry name" value="Nucleotide_cyclase"/>
</dbReference>
<dbReference type="PANTHER" id="PTHR44757:SF2">
    <property type="entry name" value="BIOFILM ARCHITECTURE MAINTENANCE PROTEIN MBAA"/>
    <property type="match status" value="1"/>
</dbReference>
<dbReference type="SUPFAM" id="SSF55073">
    <property type="entry name" value="Nucleotide cyclase"/>
    <property type="match status" value="1"/>
</dbReference>
<keyword evidence="2" id="KW-1133">Transmembrane helix</keyword>
<dbReference type="Proteomes" id="UP000184612">
    <property type="component" value="Unassembled WGS sequence"/>
</dbReference>
<dbReference type="InterPro" id="IPR000014">
    <property type="entry name" value="PAS"/>
</dbReference>
<keyword evidence="8" id="KW-1185">Reference proteome</keyword>
<dbReference type="InterPro" id="IPR000160">
    <property type="entry name" value="GGDEF_dom"/>
</dbReference>
<dbReference type="InterPro" id="IPR013655">
    <property type="entry name" value="PAS_fold_3"/>
</dbReference>
<dbReference type="OrthoDB" id="9805474at2"/>
<dbReference type="SMART" id="SM00062">
    <property type="entry name" value="PBPb"/>
    <property type="match status" value="1"/>
</dbReference>
<dbReference type="InterPro" id="IPR001633">
    <property type="entry name" value="EAL_dom"/>
</dbReference>
<dbReference type="Pfam" id="PF00990">
    <property type="entry name" value="GGDEF"/>
    <property type="match status" value="1"/>
</dbReference>
<dbReference type="RefSeq" id="WP_073588847.1">
    <property type="nucleotide sequence ID" value="NZ_FRFD01000006.1"/>
</dbReference>
<dbReference type="InterPro" id="IPR001610">
    <property type="entry name" value="PAC"/>
</dbReference>
<organism evidence="7 8">
    <name type="scientific">Anaerocolumna xylanovorans DSM 12503</name>
    <dbReference type="NCBI Taxonomy" id="1121345"/>
    <lineage>
        <taxon>Bacteria</taxon>
        <taxon>Bacillati</taxon>
        <taxon>Bacillota</taxon>
        <taxon>Clostridia</taxon>
        <taxon>Lachnospirales</taxon>
        <taxon>Lachnospiraceae</taxon>
        <taxon>Anaerocolumna</taxon>
    </lineage>
</organism>
<dbReference type="CDD" id="cd01949">
    <property type="entry name" value="GGDEF"/>
    <property type="match status" value="1"/>
</dbReference>
<feature type="coiled-coil region" evidence="1">
    <location>
        <begin position="301"/>
        <end position="345"/>
    </location>
</feature>
<feature type="signal peptide" evidence="3">
    <location>
        <begin position="1"/>
        <end position="32"/>
    </location>
</feature>
<dbReference type="InterPro" id="IPR052155">
    <property type="entry name" value="Biofilm_reg_signaling"/>
</dbReference>
<evidence type="ECO:0000313" key="8">
    <source>
        <dbReference type="Proteomes" id="UP000184612"/>
    </source>
</evidence>
<dbReference type="SMART" id="SM00091">
    <property type="entry name" value="PAS"/>
    <property type="match status" value="1"/>
</dbReference>
<dbReference type="SUPFAM" id="SSF53850">
    <property type="entry name" value="Periplasmic binding protein-like II"/>
    <property type="match status" value="1"/>
</dbReference>
<dbReference type="Gene3D" id="3.20.20.450">
    <property type="entry name" value="EAL domain"/>
    <property type="match status" value="1"/>
</dbReference>
<evidence type="ECO:0000256" key="3">
    <source>
        <dbReference type="SAM" id="SignalP"/>
    </source>
</evidence>
<dbReference type="Pfam" id="PF08447">
    <property type="entry name" value="PAS_3"/>
    <property type="match status" value="1"/>
</dbReference>
<dbReference type="SMART" id="SM00086">
    <property type="entry name" value="PAC"/>
    <property type="match status" value="1"/>
</dbReference>
<dbReference type="InterPro" id="IPR043128">
    <property type="entry name" value="Rev_trsase/Diguanyl_cyclase"/>
</dbReference>
<evidence type="ECO:0000256" key="1">
    <source>
        <dbReference type="SAM" id="Coils"/>
    </source>
</evidence>
<gene>
    <name evidence="7" type="ORF">SAMN02745217_02137</name>
</gene>
<protein>
    <submittedName>
        <fullName evidence="7">PAS domain S-box-containing protein/diguanylate cyclase (GGDEF) domain-containing protein</fullName>
    </submittedName>
</protein>
<dbReference type="Gene3D" id="3.30.450.20">
    <property type="entry name" value="PAS domain"/>
    <property type="match status" value="1"/>
</dbReference>
<dbReference type="CDD" id="cd00130">
    <property type="entry name" value="PAS"/>
    <property type="match status" value="1"/>
</dbReference>
<name>A0A1M7Y907_9FIRM</name>
<feature type="domain" description="PAC" evidence="4">
    <location>
        <begin position="418"/>
        <end position="470"/>
    </location>
</feature>